<dbReference type="AlphaFoldDB" id="A0AAE0XYP2"/>
<sequence>MAASMTEAVLSAKDKFIEELEDQFHDKLRSFTSDVKMKMRSVSKEAANQVFEFALLFLTQAFPDLGGFESASDVIKDGTMELRKDFDKLERTLSQKLKEAQQSFAEKLEDSQQSFSEKLEDAKQTFSKKVEDAQQTLSEKFDAQQTFCEKLEYDQQSFFEKLEDAQQNLSQKFSEVQEKASSFQHKVENDLDELSKANESKTHQILGLRKLQNLLREKTKTSQTTAVTTPSTTKASASAAATPCGPPKSLSQRSTFSARTRNDTNVPHISDTKLLPGGLVVLSDYNNHCAKLYDNQGRHIHTQALDSSPCSMTVMDIGSPASWDLCVTLPLINKISLMEVRSNGVNIKTSIKTSKEYTAIAAVTTQTLAVGSFLPAGMDLIDLSGRILRLLNSTLSPWSM</sequence>
<proteinExistence type="predicted"/>
<dbReference type="Proteomes" id="UP001283361">
    <property type="component" value="Unassembled WGS sequence"/>
</dbReference>
<feature type="coiled-coil region" evidence="1">
    <location>
        <begin position="79"/>
        <end position="179"/>
    </location>
</feature>
<organism evidence="3 4">
    <name type="scientific">Elysia crispata</name>
    <name type="common">lettuce slug</name>
    <dbReference type="NCBI Taxonomy" id="231223"/>
    <lineage>
        <taxon>Eukaryota</taxon>
        <taxon>Metazoa</taxon>
        <taxon>Spiralia</taxon>
        <taxon>Lophotrochozoa</taxon>
        <taxon>Mollusca</taxon>
        <taxon>Gastropoda</taxon>
        <taxon>Heterobranchia</taxon>
        <taxon>Euthyneura</taxon>
        <taxon>Panpulmonata</taxon>
        <taxon>Sacoglossa</taxon>
        <taxon>Placobranchoidea</taxon>
        <taxon>Plakobranchidae</taxon>
        <taxon>Elysia</taxon>
    </lineage>
</organism>
<dbReference type="Gene3D" id="1.20.5.1230">
    <property type="entry name" value="Apolipoprotein A-I"/>
    <property type="match status" value="1"/>
</dbReference>
<protein>
    <submittedName>
        <fullName evidence="3">Uncharacterized protein</fullName>
    </submittedName>
</protein>
<feature type="compositionally biased region" description="Low complexity" evidence="2">
    <location>
        <begin position="221"/>
        <end position="242"/>
    </location>
</feature>
<keyword evidence="1" id="KW-0175">Coiled coil</keyword>
<reference evidence="3" key="1">
    <citation type="journal article" date="2023" name="G3 (Bethesda)">
        <title>A reference genome for the long-term kleptoplast-retaining sea slug Elysia crispata morphotype clarki.</title>
        <authorList>
            <person name="Eastman K.E."/>
            <person name="Pendleton A.L."/>
            <person name="Shaikh M.A."/>
            <person name="Suttiyut T."/>
            <person name="Ogas R."/>
            <person name="Tomko P."/>
            <person name="Gavelis G."/>
            <person name="Widhalm J.R."/>
            <person name="Wisecaver J.H."/>
        </authorList>
    </citation>
    <scope>NUCLEOTIDE SEQUENCE</scope>
    <source>
        <strain evidence="3">ECLA1</strain>
    </source>
</reference>
<evidence type="ECO:0000313" key="4">
    <source>
        <dbReference type="Proteomes" id="UP001283361"/>
    </source>
</evidence>
<evidence type="ECO:0000256" key="1">
    <source>
        <dbReference type="SAM" id="Coils"/>
    </source>
</evidence>
<evidence type="ECO:0000313" key="3">
    <source>
        <dbReference type="EMBL" id="KAK3725300.1"/>
    </source>
</evidence>
<accession>A0AAE0XYP2</accession>
<dbReference type="SUPFAM" id="SSF58113">
    <property type="entry name" value="Apolipoprotein A-I"/>
    <property type="match status" value="1"/>
</dbReference>
<feature type="non-terminal residue" evidence="3">
    <location>
        <position position="400"/>
    </location>
</feature>
<feature type="region of interest" description="Disordered" evidence="2">
    <location>
        <begin position="219"/>
        <end position="269"/>
    </location>
</feature>
<comment type="caution">
    <text evidence="3">The sequence shown here is derived from an EMBL/GenBank/DDBJ whole genome shotgun (WGS) entry which is preliminary data.</text>
</comment>
<evidence type="ECO:0000256" key="2">
    <source>
        <dbReference type="SAM" id="MobiDB-lite"/>
    </source>
</evidence>
<gene>
    <name evidence="3" type="ORF">RRG08_036694</name>
</gene>
<dbReference type="EMBL" id="JAWDGP010007330">
    <property type="protein sequence ID" value="KAK3725300.1"/>
    <property type="molecule type" value="Genomic_DNA"/>
</dbReference>
<keyword evidence="4" id="KW-1185">Reference proteome</keyword>
<feature type="compositionally biased region" description="Polar residues" evidence="2">
    <location>
        <begin position="249"/>
        <end position="267"/>
    </location>
</feature>
<name>A0AAE0XYP2_9GAST</name>